<dbReference type="Proteomes" id="UP001431209">
    <property type="component" value="Unassembled WGS sequence"/>
</dbReference>
<evidence type="ECO:0000256" key="1">
    <source>
        <dbReference type="ARBA" id="ARBA00034736"/>
    </source>
</evidence>
<proteinExistence type="inferred from homology"/>
<name>A0AAW2ZL00_9EUKA</name>
<protein>
    <submittedName>
        <fullName evidence="2">TELO2-interacting protein</fullName>
    </submittedName>
</protein>
<evidence type="ECO:0000313" key="3">
    <source>
        <dbReference type="Proteomes" id="UP001431209"/>
    </source>
</evidence>
<keyword evidence="3" id="KW-1185">Reference proteome</keyword>
<sequence length="652" mass="75601">MEVEQTVSSLFQKYPPNTPQFELQIYEDELTRLIYEIDERSAGLFQKIHHYMMTLLRSNFQKLRSLAVQILSKSFLHNEHKERIVSQMVRVYYQLTMSEDSWFVRKTCAEEMSKCNDAIQTCASADQISLEATCTLLALAHDGFDQVRESVTIKHHDLGPEVLEFALSQLIVDPDKYNYIHDGNNKILMFLKCLHTLVCRTNLPYANLDKVMTTLGSINVSEDLPTVIGDHLDQLFILMNTSKPDCLQTFLISLLEANSFENPTIEFVKQVKMYKRAFSVVPINDSHISHQVTDVVTKYLTLPITTDEKMDYTTSHSIIKHLLFIAQKLSKQTFLHYIFSSEHIYTTTAIRSLANNLKGEPQVIPFTKFLRSIFFTKDNDWKDNKWSQPVLEYFVKSLSYPSFHHQVIELLLPIVLQLMNDYEVENKSSALRMILHLFVHALKNDVVHYHDVLFFNLKSCLSFRNDANVLDLSLKCLIEFIKLVHDGPRRESDLLVVMEEFCNCVEYCSIVSSENDPFLMKCVLRRTSELVLMLGVTCARFLKRLHVLLLSHHYFLTTIEMMDECANVLMSMIQACEFRYTCGRENVNCLNVLIVLDRHIDIAKQSAQVKKLIAVLTKCSPETVRDFVDNKTVDDVTIDFMNRFLVRIEEIK</sequence>
<comment type="caution">
    <text evidence="2">The sequence shown here is derived from an EMBL/GenBank/DDBJ whole genome shotgun (WGS) entry which is preliminary data.</text>
</comment>
<dbReference type="SUPFAM" id="SSF48371">
    <property type="entry name" value="ARM repeat"/>
    <property type="match status" value="1"/>
</dbReference>
<comment type="similarity">
    <text evidence="1">Belongs to the TTI2 family.</text>
</comment>
<organism evidence="2 3">
    <name type="scientific">Acrasis kona</name>
    <dbReference type="NCBI Taxonomy" id="1008807"/>
    <lineage>
        <taxon>Eukaryota</taxon>
        <taxon>Discoba</taxon>
        <taxon>Heterolobosea</taxon>
        <taxon>Tetramitia</taxon>
        <taxon>Eutetramitia</taxon>
        <taxon>Acrasidae</taxon>
        <taxon>Acrasis</taxon>
    </lineage>
</organism>
<gene>
    <name evidence="2" type="ORF">AKO1_009429</name>
</gene>
<dbReference type="InterPro" id="IPR018870">
    <property type="entry name" value="Tti2"/>
</dbReference>
<accession>A0AAW2ZL00</accession>
<dbReference type="InterPro" id="IPR016024">
    <property type="entry name" value="ARM-type_fold"/>
</dbReference>
<dbReference type="EMBL" id="JAOPGA020001632">
    <property type="protein sequence ID" value="KAL0490074.1"/>
    <property type="molecule type" value="Genomic_DNA"/>
</dbReference>
<dbReference type="AlphaFoldDB" id="A0AAW2ZL00"/>
<dbReference type="GO" id="GO:0110078">
    <property type="term" value="C:TTT Hsp90 cochaperone complex"/>
    <property type="evidence" value="ECO:0007669"/>
    <property type="project" value="InterPro"/>
</dbReference>
<evidence type="ECO:0000313" key="2">
    <source>
        <dbReference type="EMBL" id="KAL0490074.1"/>
    </source>
</evidence>
<dbReference type="Pfam" id="PF10521">
    <property type="entry name" value="Tti2"/>
    <property type="match status" value="1"/>
</dbReference>
<reference evidence="2 3" key="1">
    <citation type="submission" date="2024-03" db="EMBL/GenBank/DDBJ databases">
        <title>The Acrasis kona genome and developmental transcriptomes reveal deep origins of eukaryotic multicellular pathways.</title>
        <authorList>
            <person name="Sheikh S."/>
            <person name="Fu C.-J."/>
            <person name="Brown M.W."/>
            <person name="Baldauf S.L."/>
        </authorList>
    </citation>
    <scope>NUCLEOTIDE SEQUENCE [LARGE SCALE GENOMIC DNA]</scope>
    <source>
        <strain evidence="2 3">ATCC MYA-3509</strain>
    </source>
</reference>